<dbReference type="EMBL" id="BAABFR010000158">
    <property type="protein sequence ID" value="GAA4406551.1"/>
    <property type="molecule type" value="Genomic_DNA"/>
</dbReference>
<dbReference type="Pfam" id="PF13193">
    <property type="entry name" value="AMP-binding_C"/>
    <property type="match status" value="1"/>
</dbReference>
<evidence type="ECO:0000256" key="2">
    <source>
        <dbReference type="ARBA" id="ARBA00022598"/>
    </source>
</evidence>
<dbReference type="InterPro" id="IPR045851">
    <property type="entry name" value="AMP-bd_C_sf"/>
</dbReference>
<reference evidence="6" key="1">
    <citation type="journal article" date="2019" name="Int. J. Syst. Evol. Microbiol.">
        <title>The Global Catalogue of Microorganisms (GCM) 10K type strain sequencing project: providing services to taxonomists for standard genome sequencing and annotation.</title>
        <authorList>
            <consortium name="The Broad Institute Genomics Platform"/>
            <consortium name="The Broad Institute Genome Sequencing Center for Infectious Disease"/>
            <person name="Wu L."/>
            <person name="Ma J."/>
        </authorList>
    </citation>
    <scope>NUCLEOTIDE SEQUENCE [LARGE SCALE GENOMIC DNA]</scope>
    <source>
        <strain evidence="6">JCM 17688</strain>
    </source>
</reference>
<dbReference type="GO" id="GO:0016874">
    <property type="term" value="F:ligase activity"/>
    <property type="evidence" value="ECO:0007669"/>
    <property type="project" value="UniProtKB-KW"/>
</dbReference>
<evidence type="ECO:0000256" key="1">
    <source>
        <dbReference type="ARBA" id="ARBA00006432"/>
    </source>
</evidence>
<gene>
    <name evidence="5" type="ORF">GCM10023147_50200</name>
</gene>
<dbReference type="Gene3D" id="3.30.300.30">
    <property type="match status" value="1"/>
</dbReference>
<evidence type="ECO:0000259" key="3">
    <source>
        <dbReference type="Pfam" id="PF00501"/>
    </source>
</evidence>
<dbReference type="CDD" id="cd17631">
    <property type="entry name" value="FACL_FadD13-like"/>
    <property type="match status" value="1"/>
</dbReference>
<dbReference type="PANTHER" id="PTHR43201:SF5">
    <property type="entry name" value="MEDIUM-CHAIN ACYL-COA LIGASE ACSF2, MITOCHONDRIAL"/>
    <property type="match status" value="1"/>
</dbReference>
<accession>A0ABP8KHN8</accession>
<protein>
    <submittedName>
        <fullName evidence="5">Long-chain fatty acid--CoA ligase</fullName>
    </submittedName>
</protein>
<dbReference type="NCBIfam" id="NF004837">
    <property type="entry name" value="PRK06187.1"/>
    <property type="match status" value="1"/>
</dbReference>
<keyword evidence="2 5" id="KW-0436">Ligase</keyword>
<comment type="caution">
    <text evidence="5">The sequence shown here is derived from an EMBL/GenBank/DDBJ whole genome shotgun (WGS) entry which is preliminary data.</text>
</comment>
<dbReference type="RefSeq" id="WP_345001479.1">
    <property type="nucleotide sequence ID" value="NZ_BAABFR010000158.1"/>
</dbReference>
<name>A0ABP8KHN8_9ACTN</name>
<keyword evidence="6" id="KW-1185">Reference proteome</keyword>
<dbReference type="PANTHER" id="PTHR43201">
    <property type="entry name" value="ACYL-COA SYNTHETASE"/>
    <property type="match status" value="1"/>
</dbReference>
<dbReference type="PROSITE" id="PS00455">
    <property type="entry name" value="AMP_BINDING"/>
    <property type="match status" value="1"/>
</dbReference>
<dbReference type="SUPFAM" id="SSF56801">
    <property type="entry name" value="Acetyl-CoA synthetase-like"/>
    <property type="match status" value="1"/>
</dbReference>
<dbReference type="Proteomes" id="UP001500635">
    <property type="component" value="Unassembled WGS sequence"/>
</dbReference>
<dbReference type="InterPro" id="IPR020845">
    <property type="entry name" value="AMP-binding_CS"/>
</dbReference>
<evidence type="ECO:0000313" key="5">
    <source>
        <dbReference type="EMBL" id="GAA4406551.1"/>
    </source>
</evidence>
<organism evidence="5 6">
    <name type="scientific">Tsukamurella soli</name>
    <dbReference type="NCBI Taxonomy" id="644556"/>
    <lineage>
        <taxon>Bacteria</taxon>
        <taxon>Bacillati</taxon>
        <taxon>Actinomycetota</taxon>
        <taxon>Actinomycetes</taxon>
        <taxon>Mycobacteriales</taxon>
        <taxon>Tsukamurellaceae</taxon>
        <taxon>Tsukamurella</taxon>
    </lineage>
</organism>
<comment type="similarity">
    <text evidence="1">Belongs to the ATP-dependent AMP-binding enzyme family.</text>
</comment>
<dbReference type="InterPro" id="IPR000873">
    <property type="entry name" value="AMP-dep_synth/lig_dom"/>
</dbReference>
<evidence type="ECO:0000259" key="4">
    <source>
        <dbReference type="Pfam" id="PF13193"/>
    </source>
</evidence>
<dbReference type="Gene3D" id="3.40.50.12780">
    <property type="entry name" value="N-terminal domain of ligase-like"/>
    <property type="match status" value="1"/>
</dbReference>
<sequence length="517" mass="54681">MPVTPAAPVTVPMDIGSWIGRRAASSRNHRAVTFGDTTWTYGEFLDRIDRLAAELAAGGVTPGTRVGYVGFNHPDFLTTLFATSRVGGIFVPLNFRLTAPEFEYIIADAGIHTLIADGDRAATVEPVRAPSGLTRAIALEAVAGWEHVDTLIAARAPQAEPVHPAAEDVAVIMYTSGTTGRPKGAMLTHGNLFWNNVNALLALDTMSTDVSLVCAPMFHIGGLNVTTLLTLQKGGELVIMPAFDPSGVLALIEKYRVTTMFGVPAMFLFMSQVPGFADADLSSIRAFTCGGAPVPESLITLYNGRGIPFSQGYGLTETAPLALVMRTDETALKVGAAGHQVLPLSDVALLDPDGVPVVAGERGEVCVRGPQVTAGYWHNPDATAAAIDTDGWFHTGDVGQADEDGYVTVVDRVKDMVISGGENVYPAEVESVLYRHPAIAEVAVIGTPDEKWGEAVTAIAALKPGATVTLEELRTFAAASLAPFKLPQHLRIVDLLPRNPAGKVLKFRLREGAGAPQ</sequence>
<proteinExistence type="inferred from homology"/>
<dbReference type="InterPro" id="IPR042099">
    <property type="entry name" value="ANL_N_sf"/>
</dbReference>
<dbReference type="InterPro" id="IPR025110">
    <property type="entry name" value="AMP-bd_C"/>
</dbReference>
<feature type="domain" description="AMP-dependent synthetase/ligase" evidence="3">
    <location>
        <begin position="21"/>
        <end position="377"/>
    </location>
</feature>
<feature type="domain" description="AMP-binding enzyme C-terminal" evidence="4">
    <location>
        <begin position="428"/>
        <end position="503"/>
    </location>
</feature>
<evidence type="ECO:0000313" key="6">
    <source>
        <dbReference type="Proteomes" id="UP001500635"/>
    </source>
</evidence>
<dbReference type="Pfam" id="PF00501">
    <property type="entry name" value="AMP-binding"/>
    <property type="match status" value="1"/>
</dbReference>